<keyword evidence="1" id="KW-0443">Lipid metabolism</keyword>
<evidence type="ECO:0000256" key="1">
    <source>
        <dbReference type="RuleBase" id="RU363097"/>
    </source>
</evidence>
<dbReference type="GO" id="GO:0005777">
    <property type="term" value="C:peroxisome"/>
    <property type="evidence" value="ECO:0007669"/>
    <property type="project" value="TreeGrafter"/>
</dbReference>
<dbReference type="PANTHER" id="PTHR11011">
    <property type="entry name" value="MALE STERILITY PROTEIN 2-RELATED"/>
    <property type="match status" value="1"/>
</dbReference>
<name>A0AAD8E6P0_DIPPU</name>
<dbReference type="AlphaFoldDB" id="A0AAD8E6P0"/>
<dbReference type="GO" id="GO:0035336">
    <property type="term" value="P:long-chain fatty-acyl-CoA metabolic process"/>
    <property type="evidence" value="ECO:0007669"/>
    <property type="project" value="TreeGrafter"/>
</dbReference>
<dbReference type="Proteomes" id="UP001233999">
    <property type="component" value="Unassembled WGS sequence"/>
</dbReference>
<keyword evidence="1" id="KW-0521">NADP</keyword>
<dbReference type="Pfam" id="PF07993">
    <property type="entry name" value="NAD_binding_4"/>
    <property type="match status" value="1"/>
</dbReference>
<organism evidence="3 4">
    <name type="scientific">Diploptera punctata</name>
    <name type="common">Pacific beetle cockroach</name>
    <dbReference type="NCBI Taxonomy" id="6984"/>
    <lineage>
        <taxon>Eukaryota</taxon>
        <taxon>Metazoa</taxon>
        <taxon>Ecdysozoa</taxon>
        <taxon>Arthropoda</taxon>
        <taxon>Hexapoda</taxon>
        <taxon>Insecta</taxon>
        <taxon>Pterygota</taxon>
        <taxon>Neoptera</taxon>
        <taxon>Polyneoptera</taxon>
        <taxon>Dictyoptera</taxon>
        <taxon>Blattodea</taxon>
        <taxon>Blaberoidea</taxon>
        <taxon>Blaberidae</taxon>
        <taxon>Diplopterinae</taxon>
        <taxon>Diploptera</taxon>
    </lineage>
</organism>
<comment type="caution">
    <text evidence="3">The sequence shown here is derived from an EMBL/GenBank/DDBJ whole genome shotgun (WGS) entry which is preliminary data.</text>
</comment>
<dbReference type="EMBL" id="JASPKZ010008874">
    <property type="protein sequence ID" value="KAJ9578547.1"/>
    <property type="molecule type" value="Genomic_DNA"/>
</dbReference>
<dbReference type="PANTHER" id="PTHR11011:SF45">
    <property type="entry name" value="FATTY ACYL-COA REDUCTASE CG8306-RELATED"/>
    <property type="match status" value="1"/>
</dbReference>
<evidence type="ECO:0000313" key="3">
    <source>
        <dbReference type="EMBL" id="KAJ9578547.1"/>
    </source>
</evidence>
<keyword evidence="1" id="KW-0444">Lipid biosynthesis</keyword>
<evidence type="ECO:0000313" key="4">
    <source>
        <dbReference type="Proteomes" id="UP001233999"/>
    </source>
</evidence>
<feature type="non-terminal residue" evidence="3">
    <location>
        <position position="58"/>
    </location>
</feature>
<proteinExistence type="inferred from homology"/>
<feature type="domain" description="Thioester reductase (TE)" evidence="2">
    <location>
        <begin position="5"/>
        <end position="54"/>
    </location>
</feature>
<comment type="function">
    <text evidence="1">Catalyzes the reduction of fatty acyl-CoA to fatty alcohols.</text>
</comment>
<dbReference type="GO" id="GO:0080019">
    <property type="term" value="F:alcohol-forming very long-chain fatty acyl-CoA reductase activity"/>
    <property type="evidence" value="ECO:0007669"/>
    <property type="project" value="InterPro"/>
</dbReference>
<comment type="similarity">
    <text evidence="1">Belongs to the fatty acyl-CoA reductase family.</text>
</comment>
<dbReference type="GO" id="GO:0102965">
    <property type="term" value="F:alcohol-forming long-chain fatty acyl-CoA reductase activity"/>
    <property type="evidence" value="ECO:0007669"/>
    <property type="project" value="UniProtKB-EC"/>
</dbReference>
<evidence type="ECO:0000259" key="2">
    <source>
        <dbReference type="Pfam" id="PF07993"/>
    </source>
</evidence>
<reference evidence="3" key="2">
    <citation type="submission" date="2023-05" db="EMBL/GenBank/DDBJ databases">
        <authorList>
            <person name="Fouks B."/>
        </authorList>
    </citation>
    <scope>NUCLEOTIDE SEQUENCE</scope>
    <source>
        <strain evidence="3">Stay&amp;Tobe</strain>
        <tissue evidence="3">Testes</tissue>
    </source>
</reference>
<dbReference type="InterPro" id="IPR026055">
    <property type="entry name" value="FAR"/>
</dbReference>
<reference evidence="3" key="1">
    <citation type="journal article" date="2023" name="IScience">
        <title>Live-bearing cockroach genome reveals convergent evolutionary mechanisms linked to viviparity in insects and beyond.</title>
        <authorList>
            <person name="Fouks B."/>
            <person name="Harrison M.C."/>
            <person name="Mikhailova A.A."/>
            <person name="Marchal E."/>
            <person name="English S."/>
            <person name="Carruthers M."/>
            <person name="Jennings E.C."/>
            <person name="Chiamaka E.L."/>
            <person name="Frigard R.A."/>
            <person name="Pippel M."/>
            <person name="Attardo G.M."/>
            <person name="Benoit J.B."/>
            <person name="Bornberg-Bauer E."/>
            <person name="Tobe S.S."/>
        </authorList>
    </citation>
    <scope>NUCLEOTIDE SEQUENCE</scope>
    <source>
        <strain evidence="3">Stay&amp;Tobe</strain>
    </source>
</reference>
<sequence length="58" mass="6051">MSTLKEPFPGWIDNVHTGGFAFIAGTGSGVFRVSCADENRVADLVPCDQVANLIIAAA</sequence>
<dbReference type="InterPro" id="IPR013120">
    <property type="entry name" value="FAR_NAD-bd"/>
</dbReference>
<comment type="catalytic activity">
    <reaction evidence="1">
        <text>a long-chain fatty acyl-CoA + 2 NADPH + 2 H(+) = a long-chain primary fatty alcohol + 2 NADP(+) + CoA</text>
        <dbReference type="Rhea" id="RHEA:52716"/>
        <dbReference type="ChEBI" id="CHEBI:15378"/>
        <dbReference type="ChEBI" id="CHEBI:57287"/>
        <dbReference type="ChEBI" id="CHEBI:57783"/>
        <dbReference type="ChEBI" id="CHEBI:58349"/>
        <dbReference type="ChEBI" id="CHEBI:77396"/>
        <dbReference type="ChEBI" id="CHEBI:83139"/>
        <dbReference type="EC" id="1.2.1.84"/>
    </reaction>
</comment>
<accession>A0AAD8E6P0</accession>
<gene>
    <name evidence="3" type="ORF">L9F63_005276</name>
</gene>
<keyword evidence="1" id="KW-0560">Oxidoreductase</keyword>
<protein>
    <recommendedName>
        <fullName evidence="1">Fatty acyl-CoA reductase</fullName>
        <ecNumber evidence="1">1.2.1.84</ecNumber>
    </recommendedName>
</protein>
<dbReference type="EC" id="1.2.1.84" evidence="1"/>
<keyword evidence="4" id="KW-1185">Reference proteome</keyword>